<dbReference type="SUPFAM" id="SSF56037">
    <property type="entry name" value="PheT/TilS domain"/>
    <property type="match status" value="1"/>
</dbReference>
<dbReference type="CDD" id="cd01992">
    <property type="entry name" value="TilS_N"/>
    <property type="match status" value="1"/>
</dbReference>
<dbReference type="InterPro" id="IPR002125">
    <property type="entry name" value="CMP_dCMP_dom"/>
</dbReference>
<keyword evidence="7 13" id="KW-0547">Nucleotide-binding</keyword>
<reference evidence="16" key="1">
    <citation type="journal article" date="2019" name="Int. J. Syst. Evol. Microbiol.">
        <title>The Global Catalogue of Microorganisms (GCM) 10K type strain sequencing project: providing services to taxonomists for standard genome sequencing and annotation.</title>
        <authorList>
            <consortium name="The Broad Institute Genomics Platform"/>
            <consortium name="The Broad Institute Genome Sequencing Center for Infectious Disease"/>
            <person name="Wu L."/>
            <person name="Ma J."/>
        </authorList>
    </citation>
    <scope>NUCLEOTIDE SEQUENCE [LARGE SCALE GENOMIC DNA]</scope>
    <source>
        <strain evidence="16">JCM 14370</strain>
    </source>
</reference>
<dbReference type="InterPro" id="IPR016192">
    <property type="entry name" value="APOBEC/CMP_deaminase_Zn-bd"/>
</dbReference>
<protein>
    <recommendedName>
        <fullName evidence="12 13">Multifunctional fusion protein</fullName>
    </recommendedName>
    <domain>
        <recommendedName>
            <fullName evidence="13">tRNA(Ile)-lysidine synthase</fullName>
            <ecNumber evidence="13">6.3.4.19</ecNumber>
        </recommendedName>
        <alternativeName>
            <fullName evidence="13">tRNA(Ile)-2-lysyl-cytidine synthase</fullName>
        </alternativeName>
        <alternativeName>
            <fullName evidence="13">tRNA(Ile)-lysidine synthetase</fullName>
        </alternativeName>
    </domain>
    <domain>
        <recommendedName>
            <fullName evidence="12">tRNA-specific adenosine deaminase</fullName>
            <ecNumber evidence="12">3.5.4.33</ecNumber>
        </recommendedName>
    </domain>
</protein>
<dbReference type="PANTHER" id="PTHR43033">
    <property type="entry name" value="TRNA(ILE)-LYSIDINE SYNTHASE-RELATED"/>
    <property type="match status" value="1"/>
</dbReference>
<accession>A0ABQ2CTS3</accession>
<evidence type="ECO:0000256" key="10">
    <source>
        <dbReference type="ARBA" id="ARBA00048045"/>
    </source>
</evidence>
<keyword evidence="12" id="KW-0378">Hydrolase</keyword>
<dbReference type="SUPFAM" id="SSF53927">
    <property type="entry name" value="Cytidine deaminase-like"/>
    <property type="match status" value="1"/>
</dbReference>
<dbReference type="InterPro" id="IPR028883">
    <property type="entry name" value="tRNA_aden_deaminase"/>
</dbReference>
<feature type="binding site" evidence="13">
    <location>
        <begin position="21"/>
        <end position="26"/>
    </location>
    <ligand>
        <name>ATP</name>
        <dbReference type="ChEBI" id="CHEBI:30616"/>
    </ligand>
</feature>
<evidence type="ECO:0000256" key="9">
    <source>
        <dbReference type="ARBA" id="ARBA00022840"/>
    </source>
</evidence>
<keyword evidence="4 13" id="KW-0436">Ligase</keyword>
<dbReference type="NCBIfam" id="TIGR02432">
    <property type="entry name" value="lysidine_TilS_N"/>
    <property type="match status" value="1"/>
</dbReference>
<evidence type="ECO:0000256" key="8">
    <source>
        <dbReference type="ARBA" id="ARBA00022833"/>
    </source>
</evidence>
<evidence type="ECO:0000256" key="4">
    <source>
        <dbReference type="ARBA" id="ARBA00022598"/>
    </source>
</evidence>
<comment type="domain">
    <text evidence="13">The N-terminal region contains the highly conserved SGGXDS motif, predicted to be a P-loop motif involved in ATP binding.</text>
</comment>
<dbReference type="InterPro" id="IPR016193">
    <property type="entry name" value="Cytidine_deaminase-like"/>
</dbReference>
<feature type="active site" description="Proton donor" evidence="12">
    <location>
        <position position="427"/>
    </location>
</feature>
<comment type="catalytic activity">
    <reaction evidence="11 13">
        <text>cytidine(34) in tRNA(Ile2) + L-lysine + ATP = lysidine(34) in tRNA(Ile2) + AMP + diphosphate + H(+)</text>
        <dbReference type="Rhea" id="RHEA:43744"/>
        <dbReference type="Rhea" id="RHEA-COMP:10625"/>
        <dbReference type="Rhea" id="RHEA-COMP:10670"/>
        <dbReference type="ChEBI" id="CHEBI:15378"/>
        <dbReference type="ChEBI" id="CHEBI:30616"/>
        <dbReference type="ChEBI" id="CHEBI:32551"/>
        <dbReference type="ChEBI" id="CHEBI:33019"/>
        <dbReference type="ChEBI" id="CHEBI:82748"/>
        <dbReference type="ChEBI" id="CHEBI:83665"/>
        <dbReference type="ChEBI" id="CHEBI:456215"/>
        <dbReference type="EC" id="6.3.4.19"/>
    </reaction>
</comment>
<evidence type="ECO:0000313" key="15">
    <source>
        <dbReference type="EMBL" id="GGJ20157.1"/>
    </source>
</evidence>
<evidence type="ECO:0000313" key="16">
    <source>
        <dbReference type="Proteomes" id="UP000632222"/>
    </source>
</evidence>
<evidence type="ECO:0000259" key="14">
    <source>
        <dbReference type="PROSITE" id="PS51747"/>
    </source>
</evidence>
<comment type="function">
    <text evidence="13">Ligates lysine onto the cytidine present at position 34 of the AUA codon-specific tRNA(Ile) that contains the anticodon CAU, in an ATP-dependent manner. Cytidine is converted to lysidine, thus changing the amino acid specificity of the tRNA from methionine to isoleucine.</text>
</comment>
<keyword evidence="6 12" id="KW-0479">Metal-binding</keyword>
<gene>
    <name evidence="13 15" type="primary">tilS</name>
    <name evidence="12" type="synonym">tadA</name>
    <name evidence="15" type="ORF">GCM10008938_02920</name>
</gene>
<sequence length="528" mass="59777">MKDLLHPLKSHADRHVLLALSGGSDSVGLLRACLEAGIRVAAAHFNHQLREAAWEDEHFVRDLCLQLKVPLEVGTANIRNISQKKRQSIEETARQLRYSFLTRTAKKHSTDLIFTAHTLNDQAETVLWQLVRGTAKATGIPAWHGKVYRPWLGISKNQIQQFLLDRNQPWREDESNQDLTYTRNRLRHEVLPWLQELNPQADAALARFATYSREDHDLLTEMAEQLTPYSRWDREPAAIQRRLIALKLQKRGIEFDHDHLVQIQAALQSHVVQHFTLPAGKQVTVQQGKIPDPQVYRKPDFQFPANWKLRHRQEGDRIRLAGGTRKLSDVLTDRKIPRGERDHVWLLAEEGQVQWVGLNPPIWAASFPGQTPPPSDAFWMKQAIQEAHKASQQNEVPIGAVIVHQNEVIAAAHNQCEALHDLTRHAELEAIREASTKQGGHLTDCTLYVTLEPCPMCLGAILESRIAKVVFGASNPKMGALGGVMDLLRSHWGHTPEVVTGVLEKECARLLKDYFSGLRSPQKGDPHV</sequence>
<dbReference type="EMBL" id="BMOD01000001">
    <property type="protein sequence ID" value="GGJ20157.1"/>
    <property type="molecule type" value="Genomic_DNA"/>
</dbReference>
<dbReference type="InterPro" id="IPR011063">
    <property type="entry name" value="TilS/TtcA_N"/>
</dbReference>
<dbReference type="SUPFAM" id="SSF52402">
    <property type="entry name" value="Adenine nucleotide alpha hydrolases-like"/>
    <property type="match status" value="1"/>
</dbReference>
<dbReference type="InterPro" id="IPR014729">
    <property type="entry name" value="Rossmann-like_a/b/a_fold"/>
</dbReference>
<evidence type="ECO:0000256" key="5">
    <source>
        <dbReference type="ARBA" id="ARBA00022694"/>
    </source>
</evidence>
<evidence type="ECO:0000256" key="1">
    <source>
        <dbReference type="ARBA" id="ARBA00004496"/>
    </source>
</evidence>
<organism evidence="15 16">
    <name type="scientific">Deinococcus roseus</name>
    <dbReference type="NCBI Taxonomy" id="392414"/>
    <lineage>
        <taxon>Bacteria</taxon>
        <taxon>Thermotogati</taxon>
        <taxon>Deinococcota</taxon>
        <taxon>Deinococci</taxon>
        <taxon>Deinococcales</taxon>
        <taxon>Deinococcaceae</taxon>
        <taxon>Deinococcus</taxon>
    </lineage>
</organism>
<evidence type="ECO:0000256" key="3">
    <source>
        <dbReference type="ARBA" id="ARBA00022490"/>
    </source>
</evidence>
<dbReference type="CDD" id="cd01285">
    <property type="entry name" value="nucleoside_deaminase"/>
    <property type="match status" value="1"/>
</dbReference>
<comment type="similarity">
    <text evidence="2">Belongs to the cytidine and deoxycytidylate deaminase family. ADAT2 subfamily.</text>
</comment>
<evidence type="ECO:0000256" key="11">
    <source>
        <dbReference type="ARBA" id="ARBA00048539"/>
    </source>
</evidence>
<keyword evidence="5 13" id="KW-0819">tRNA processing</keyword>
<dbReference type="PANTHER" id="PTHR43033:SF1">
    <property type="entry name" value="TRNA(ILE)-LYSIDINE SYNTHASE-RELATED"/>
    <property type="match status" value="1"/>
</dbReference>
<dbReference type="Pfam" id="PF11734">
    <property type="entry name" value="TilS_C"/>
    <property type="match status" value="1"/>
</dbReference>
<dbReference type="PROSITE" id="PS51747">
    <property type="entry name" value="CYT_DCMP_DEAMINASES_2"/>
    <property type="match status" value="1"/>
</dbReference>
<feature type="binding site" evidence="12">
    <location>
        <position position="425"/>
    </location>
    <ligand>
        <name>Zn(2+)</name>
        <dbReference type="ChEBI" id="CHEBI:29105"/>
        <note>catalytic</note>
    </ligand>
</feature>
<comment type="subunit">
    <text evidence="12">Homodimer.</text>
</comment>
<keyword evidence="9 13" id="KW-0067">ATP-binding</keyword>
<dbReference type="Gene3D" id="3.40.140.10">
    <property type="entry name" value="Cytidine Deaminase, domain 2"/>
    <property type="match status" value="1"/>
</dbReference>
<dbReference type="Pfam" id="PF01171">
    <property type="entry name" value="ATP_bind_3"/>
    <property type="match status" value="1"/>
</dbReference>
<dbReference type="InterPro" id="IPR012795">
    <property type="entry name" value="tRNA_Ile_lys_synt_N"/>
</dbReference>
<feature type="binding site" evidence="12">
    <location>
        <position position="457"/>
    </location>
    <ligand>
        <name>Zn(2+)</name>
        <dbReference type="ChEBI" id="CHEBI:29105"/>
        <note>catalytic</note>
    </ligand>
</feature>
<evidence type="ECO:0000256" key="6">
    <source>
        <dbReference type="ARBA" id="ARBA00022723"/>
    </source>
</evidence>
<proteinExistence type="inferred from homology"/>
<dbReference type="InterPro" id="IPR012796">
    <property type="entry name" value="Lysidine-tRNA-synth_C"/>
</dbReference>
<dbReference type="RefSeq" id="WP_188998743.1">
    <property type="nucleotide sequence ID" value="NZ_BMOD01000001.1"/>
</dbReference>
<keyword evidence="16" id="KW-1185">Reference proteome</keyword>
<dbReference type="Gene3D" id="3.40.50.620">
    <property type="entry name" value="HUPs"/>
    <property type="match status" value="1"/>
</dbReference>
<comment type="cofactor">
    <cofactor evidence="12">
        <name>Zn(2+)</name>
        <dbReference type="ChEBI" id="CHEBI:29105"/>
    </cofactor>
    <text evidence="12">Binds 1 zinc ion per subunit.</text>
</comment>
<feature type="domain" description="CMP/dCMP-type deaminase" evidence="14">
    <location>
        <begin position="374"/>
        <end position="495"/>
    </location>
</feature>
<comment type="function">
    <text evidence="12">Catalyzes the deamination of adenosine to inosine at the wobble position 34 of tRNA(Arg2).</text>
</comment>
<keyword evidence="8 12" id="KW-0862">Zinc</keyword>
<comment type="catalytic activity">
    <reaction evidence="10 12">
        <text>adenosine(34) in tRNA + H2O + H(+) = inosine(34) in tRNA + NH4(+)</text>
        <dbReference type="Rhea" id="RHEA:43168"/>
        <dbReference type="Rhea" id="RHEA-COMP:10373"/>
        <dbReference type="Rhea" id="RHEA-COMP:10374"/>
        <dbReference type="ChEBI" id="CHEBI:15377"/>
        <dbReference type="ChEBI" id="CHEBI:15378"/>
        <dbReference type="ChEBI" id="CHEBI:28938"/>
        <dbReference type="ChEBI" id="CHEBI:74411"/>
        <dbReference type="ChEBI" id="CHEBI:82852"/>
        <dbReference type="EC" id="3.5.4.33"/>
    </reaction>
</comment>
<dbReference type="HAMAP" id="MF_01161">
    <property type="entry name" value="tRNA_Ile_lys_synt"/>
    <property type="match status" value="1"/>
</dbReference>
<dbReference type="EC" id="6.3.4.19" evidence="13"/>
<comment type="subcellular location">
    <subcellularLocation>
        <location evidence="1 13">Cytoplasm</location>
    </subcellularLocation>
</comment>
<dbReference type="Proteomes" id="UP000632222">
    <property type="component" value="Unassembled WGS sequence"/>
</dbReference>
<comment type="caution">
    <text evidence="15">The sequence shown here is derived from an EMBL/GenBank/DDBJ whole genome shotgun (WGS) entry which is preliminary data.</text>
</comment>
<evidence type="ECO:0000256" key="7">
    <source>
        <dbReference type="ARBA" id="ARBA00022741"/>
    </source>
</evidence>
<dbReference type="InterPro" id="IPR012094">
    <property type="entry name" value="tRNA_Ile_lys_synt"/>
</dbReference>
<dbReference type="NCBIfam" id="TIGR02433">
    <property type="entry name" value="lysidine_TilS_C"/>
    <property type="match status" value="1"/>
</dbReference>
<feature type="binding site" evidence="12">
    <location>
        <position position="454"/>
    </location>
    <ligand>
        <name>Zn(2+)</name>
        <dbReference type="ChEBI" id="CHEBI:29105"/>
        <note>catalytic</note>
    </ligand>
</feature>
<dbReference type="HAMAP" id="MF_00972">
    <property type="entry name" value="tRNA_aden_deaminase"/>
    <property type="match status" value="1"/>
</dbReference>
<evidence type="ECO:0000256" key="2">
    <source>
        <dbReference type="ARBA" id="ARBA00010669"/>
    </source>
</evidence>
<evidence type="ECO:0000256" key="12">
    <source>
        <dbReference type="HAMAP-Rule" id="MF_00972"/>
    </source>
</evidence>
<dbReference type="SUPFAM" id="SSF82829">
    <property type="entry name" value="MesJ substrate recognition domain-like"/>
    <property type="match status" value="1"/>
</dbReference>
<dbReference type="Pfam" id="PF00383">
    <property type="entry name" value="dCMP_cyt_deam_1"/>
    <property type="match status" value="1"/>
</dbReference>
<dbReference type="EC" id="3.5.4.33" evidence="12"/>
<comment type="similarity">
    <text evidence="13">Belongs to the tRNA(Ile)-lysidine synthase family.</text>
</comment>
<dbReference type="SMART" id="SM00977">
    <property type="entry name" value="TilS_C"/>
    <property type="match status" value="1"/>
</dbReference>
<evidence type="ECO:0000256" key="13">
    <source>
        <dbReference type="HAMAP-Rule" id="MF_01161"/>
    </source>
</evidence>
<name>A0ABQ2CTS3_9DEIO</name>
<dbReference type="PROSITE" id="PS00903">
    <property type="entry name" value="CYT_DCMP_DEAMINASES_1"/>
    <property type="match status" value="1"/>
</dbReference>
<keyword evidence="3 13" id="KW-0963">Cytoplasm</keyword>